<feature type="domain" description="ABC transporter" evidence="11">
    <location>
        <begin position="344"/>
        <end position="580"/>
    </location>
</feature>
<feature type="domain" description="ABC transmembrane type-1" evidence="12">
    <location>
        <begin position="22"/>
        <end position="285"/>
    </location>
</feature>
<feature type="transmembrane region" description="Helical" evidence="10">
    <location>
        <begin position="280"/>
        <end position="301"/>
    </location>
</feature>
<dbReference type="InterPro" id="IPR027417">
    <property type="entry name" value="P-loop_NTPase"/>
</dbReference>
<gene>
    <name evidence="13" type="ORF">KSP39_PZI023135</name>
</gene>
<evidence type="ECO:0000259" key="11">
    <source>
        <dbReference type="PROSITE" id="PS50893"/>
    </source>
</evidence>
<evidence type="ECO:0000256" key="3">
    <source>
        <dbReference type="ARBA" id="ARBA00022692"/>
    </source>
</evidence>
<dbReference type="EMBL" id="JBBWWQ010000020">
    <property type="protein sequence ID" value="KAK8916488.1"/>
    <property type="molecule type" value="Genomic_DNA"/>
</dbReference>
<dbReference type="CDD" id="cd03249">
    <property type="entry name" value="ABC_MTABC3_MDL1_MDL2"/>
    <property type="match status" value="2"/>
</dbReference>
<dbReference type="PANTHER" id="PTHR45136:SF2">
    <property type="entry name" value="ABC TRANSPORTER DOMAIN-CONTAINING PROTEIN"/>
    <property type="match status" value="1"/>
</dbReference>
<comment type="similarity">
    <text evidence="1">Belongs to the ABC transporter superfamily. ABCB family. Multidrug resistance exporter (TC 3.A.1.201) subfamily.</text>
</comment>
<keyword evidence="8 10" id="KW-0472">Membrane</keyword>
<dbReference type="InterPro" id="IPR036640">
    <property type="entry name" value="ABC1_TM_sf"/>
</dbReference>
<dbReference type="SUPFAM" id="SSF52540">
    <property type="entry name" value="P-loop containing nucleoside triphosphate hydrolases"/>
    <property type="match status" value="2"/>
</dbReference>
<evidence type="ECO:0000313" key="14">
    <source>
        <dbReference type="Proteomes" id="UP001418222"/>
    </source>
</evidence>
<feature type="domain" description="ABC transporter" evidence="11">
    <location>
        <begin position="920"/>
        <end position="1156"/>
    </location>
</feature>
<dbReference type="InterPro" id="IPR011527">
    <property type="entry name" value="ABC1_TM_dom"/>
</dbReference>
<feature type="transmembrane region" description="Helical" evidence="10">
    <location>
        <begin position="68"/>
        <end position="87"/>
    </location>
</feature>
<keyword evidence="14" id="KW-1185">Reference proteome</keyword>
<evidence type="ECO:0000256" key="8">
    <source>
        <dbReference type="ARBA" id="ARBA00023136"/>
    </source>
</evidence>
<name>A0AAP0AVL0_9ASPA</name>
<dbReference type="SUPFAM" id="SSF90123">
    <property type="entry name" value="ABC transporter transmembrane region"/>
    <property type="match status" value="2"/>
</dbReference>
<feature type="transmembrane region" description="Helical" evidence="10">
    <location>
        <begin position="170"/>
        <end position="190"/>
    </location>
</feature>
<organism evidence="13 14">
    <name type="scientific">Platanthera zijinensis</name>
    <dbReference type="NCBI Taxonomy" id="2320716"/>
    <lineage>
        <taxon>Eukaryota</taxon>
        <taxon>Viridiplantae</taxon>
        <taxon>Streptophyta</taxon>
        <taxon>Embryophyta</taxon>
        <taxon>Tracheophyta</taxon>
        <taxon>Spermatophyta</taxon>
        <taxon>Magnoliopsida</taxon>
        <taxon>Liliopsida</taxon>
        <taxon>Asparagales</taxon>
        <taxon>Orchidaceae</taxon>
        <taxon>Orchidoideae</taxon>
        <taxon>Orchideae</taxon>
        <taxon>Orchidinae</taxon>
        <taxon>Platanthera</taxon>
    </lineage>
</organism>
<feature type="transmembrane region" description="Helical" evidence="10">
    <location>
        <begin position="246"/>
        <end position="268"/>
    </location>
</feature>
<dbReference type="Pfam" id="PF00005">
    <property type="entry name" value="ABC_tran"/>
    <property type="match status" value="2"/>
</dbReference>
<feature type="domain" description="ABC transmembrane type-1" evidence="12">
    <location>
        <begin position="598"/>
        <end position="885"/>
    </location>
</feature>
<dbReference type="CDD" id="cd18577">
    <property type="entry name" value="ABC_6TM_Pgp_ABCB1_D1_like"/>
    <property type="match status" value="1"/>
</dbReference>
<reference evidence="13 14" key="1">
    <citation type="journal article" date="2022" name="Nat. Plants">
        <title>Genomes of leafy and leafless Platanthera orchids illuminate the evolution of mycoheterotrophy.</title>
        <authorList>
            <person name="Li M.H."/>
            <person name="Liu K.W."/>
            <person name="Li Z."/>
            <person name="Lu H.C."/>
            <person name="Ye Q.L."/>
            <person name="Zhang D."/>
            <person name="Wang J.Y."/>
            <person name="Li Y.F."/>
            <person name="Zhong Z.M."/>
            <person name="Liu X."/>
            <person name="Yu X."/>
            <person name="Liu D.K."/>
            <person name="Tu X.D."/>
            <person name="Liu B."/>
            <person name="Hao Y."/>
            <person name="Liao X.Y."/>
            <person name="Jiang Y.T."/>
            <person name="Sun W.H."/>
            <person name="Chen J."/>
            <person name="Chen Y.Q."/>
            <person name="Ai Y."/>
            <person name="Zhai J.W."/>
            <person name="Wu S.S."/>
            <person name="Zhou Z."/>
            <person name="Hsiao Y.Y."/>
            <person name="Wu W.L."/>
            <person name="Chen Y.Y."/>
            <person name="Lin Y.F."/>
            <person name="Hsu J.L."/>
            <person name="Li C.Y."/>
            <person name="Wang Z.W."/>
            <person name="Zhao X."/>
            <person name="Zhong W.Y."/>
            <person name="Ma X.K."/>
            <person name="Ma L."/>
            <person name="Huang J."/>
            <person name="Chen G.Z."/>
            <person name="Huang M.Z."/>
            <person name="Huang L."/>
            <person name="Peng D.H."/>
            <person name="Luo Y.B."/>
            <person name="Zou S.Q."/>
            <person name="Chen S.P."/>
            <person name="Lan S."/>
            <person name="Tsai W.C."/>
            <person name="Van de Peer Y."/>
            <person name="Liu Z.J."/>
        </authorList>
    </citation>
    <scope>NUCLEOTIDE SEQUENCE [LARGE SCALE GENOMIC DNA]</scope>
    <source>
        <strain evidence="13">Lor287</strain>
    </source>
</reference>
<dbReference type="Gene3D" id="1.20.1560.10">
    <property type="entry name" value="ABC transporter type 1, transmembrane domain"/>
    <property type="match status" value="1"/>
</dbReference>
<dbReference type="InterPro" id="IPR003439">
    <property type="entry name" value="ABC_transporter-like_ATP-bd"/>
</dbReference>
<dbReference type="FunFam" id="3.40.50.300:FF:000205">
    <property type="entry name" value="ABC transporter B family member 4"/>
    <property type="match status" value="2"/>
</dbReference>
<dbReference type="Pfam" id="PF00664">
    <property type="entry name" value="ABC_membrane"/>
    <property type="match status" value="2"/>
</dbReference>
<dbReference type="InterPro" id="IPR017871">
    <property type="entry name" value="ABC_transporter-like_CS"/>
</dbReference>
<keyword evidence="4" id="KW-0677">Repeat</keyword>
<dbReference type="GO" id="GO:0016020">
    <property type="term" value="C:membrane"/>
    <property type="evidence" value="ECO:0007669"/>
    <property type="project" value="InterPro"/>
</dbReference>
<dbReference type="SMART" id="SM00382">
    <property type="entry name" value="AAA"/>
    <property type="match status" value="2"/>
</dbReference>
<protein>
    <submittedName>
        <fullName evidence="13">Multidrug resistance protein</fullName>
    </submittedName>
</protein>
<feature type="transmembrane region" description="Helical" evidence="10">
    <location>
        <begin position="597"/>
        <end position="627"/>
    </location>
</feature>
<keyword evidence="9" id="KW-0325">Glycoprotein</keyword>
<keyword evidence="6" id="KW-0067">ATP-binding</keyword>
<evidence type="ECO:0000256" key="2">
    <source>
        <dbReference type="ARBA" id="ARBA00022448"/>
    </source>
</evidence>
<accession>A0AAP0AVL0</accession>
<dbReference type="CDD" id="cd18578">
    <property type="entry name" value="ABC_6TM_Pgp_ABCB1_D2_like"/>
    <property type="match status" value="1"/>
</dbReference>
<evidence type="ECO:0000256" key="5">
    <source>
        <dbReference type="ARBA" id="ARBA00022741"/>
    </source>
</evidence>
<feature type="transmembrane region" description="Helical" evidence="10">
    <location>
        <begin position="639"/>
        <end position="657"/>
    </location>
</feature>
<dbReference type="GO" id="GO:0016887">
    <property type="term" value="F:ATP hydrolysis activity"/>
    <property type="evidence" value="ECO:0007669"/>
    <property type="project" value="InterPro"/>
</dbReference>
<evidence type="ECO:0000256" key="4">
    <source>
        <dbReference type="ARBA" id="ARBA00022737"/>
    </source>
</evidence>
<dbReference type="PROSITE" id="PS50893">
    <property type="entry name" value="ABC_TRANSPORTER_2"/>
    <property type="match status" value="2"/>
</dbReference>
<dbReference type="AlphaFoldDB" id="A0AAP0AVL0"/>
<proteinExistence type="inferred from homology"/>
<dbReference type="Gene3D" id="3.40.50.300">
    <property type="entry name" value="P-loop containing nucleotide triphosphate hydrolases"/>
    <property type="match status" value="2"/>
</dbReference>
<evidence type="ECO:0000256" key="10">
    <source>
        <dbReference type="SAM" id="Phobius"/>
    </source>
</evidence>
<feature type="transmembrane region" description="Helical" evidence="10">
    <location>
        <begin position="718"/>
        <end position="737"/>
    </location>
</feature>
<comment type="caution">
    <text evidence="13">The sequence shown here is derived from an EMBL/GenBank/DDBJ whole genome shotgun (WGS) entry which is preliminary data.</text>
</comment>
<evidence type="ECO:0000256" key="7">
    <source>
        <dbReference type="ARBA" id="ARBA00022989"/>
    </source>
</evidence>
<feature type="transmembrane region" description="Helical" evidence="10">
    <location>
        <begin position="145"/>
        <end position="164"/>
    </location>
</feature>
<keyword evidence="7 10" id="KW-1133">Transmembrane helix</keyword>
<sequence length="1172" mass="127840">MLSAVRSVFAHAQPVDGWLMGLGLVGAIGDGVSVPAMNIIMIRTVNSLGAGPSSPNFKHVISQNSLNIVYLSACSFALAFLEGYCWTRTGERQASRMREYYLRAVLRQDVGYFDLKFASTNEVVTSISSDSLIIQDVLGEKVPNFVMHCTHFFGSFIASFILLWRLALVAVLPAAVLLLIPGMIYGRVLLGLAREIQTEYNKAGLVAQQAFSSIRTVYSFVAERRTVSAFSAALDRSVQLGLWQGFVKGLALGGSCITYTISALLLWYGSRLAMYHGADGGTIFATSGCIVTGGVSFGLGLSNVKYFGEAMAAAERMEKVIVLRPSIDSESEEGEKMERVEGEVEFKEVRFAYPARKETEVFRGFSLRVEAGKTLALVGGSGSGKSTAIALLQRFYDLDGGVIMLDGVDIMRLRLKWLRAQMGLVSQEPALFATTIKENILLGKEDASMDEVVAAAKAANAHGFISELPLGYDTQVGERGVQMSGGQKQRLAIARAIVRAPKILLLDEATSALDTTSEDIVQAALDAASVGRTTLVIAHRLSTIRNADSIAFIQAGQVTELGSHDQLLTNLNGHYSTLFRIQLLRMLKMSAPEWRQAVVGGVAALIYGGVQPTYSYFLGSFLMVYFLKNREEVKEKTRAYSLIFVGLFVLSLAVNVLQHYNLGVMGECLTRRVRERMISKMLTFEVGWFDREENSTGAICSRLAKDANMVRSLVGDRMSLLIQVLSAVMVACTLGLILAWRLAIVMIAIQPMIIICLYAEHVHLKAMSKKAIKAQLESSTLAAEAVGNIRTVTAFSSQHRILHLFNLAQDRPRRQSIHQSWVAGISLACSKSLNNCVWALGYWYGGILVSQGYITSTELIQTVMIIFKTGRIIAQAGSMTTDLAKGVESVASVFAILDHITSIEPDEPEGYPAKTITGDVELCGIEFAYPARPDVVVLSRFSLFIEAGRSTALVGSSGSGKSTVISLIERFYDPLCGVVRIDGRDIRSYHLRSLRRHISLVDQEPTLVAGTIRENITYGVDEASDAELEAAARAANVHEFISGLKDGYGTWCGEQGIQLSGGQKQRIAIARAILKNPVILLLDEATSALDMQSEKLVQEALERLMVGRTSVVVAHRLSTIRNCDVIAVLHKGLLVEKGSHASLLLMGPKGNYYRLVNLQQSKQQTTNQCSQK</sequence>
<dbReference type="PROSITE" id="PS50929">
    <property type="entry name" value="ABC_TM1F"/>
    <property type="match status" value="2"/>
</dbReference>
<keyword evidence="5" id="KW-0547">Nucleotide-binding</keyword>
<dbReference type="PROSITE" id="PS00211">
    <property type="entry name" value="ABC_TRANSPORTER_1"/>
    <property type="match status" value="2"/>
</dbReference>
<evidence type="ECO:0000313" key="13">
    <source>
        <dbReference type="EMBL" id="KAK8916488.1"/>
    </source>
</evidence>
<dbReference type="GO" id="GO:0140359">
    <property type="term" value="F:ABC-type transporter activity"/>
    <property type="evidence" value="ECO:0007669"/>
    <property type="project" value="InterPro"/>
</dbReference>
<dbReference type="Proteomes" id="UP001418222">
    <property type="component" value="Unassembled WGS sequence"/>
</dbReference>
<dbReference type="GO" id="GO:0005524">
    <property type="term" value="F:ATP binding"/>
    <property type="evidence" value="ECO:0007669"/>
    <property type="project" value="UniProtKB-KW"/>
</dbReference>
<evidence type="ECO:0000256" key="1">
    <source>
        <dbReference type="ARBA" id="ARBA00007577"/>
    </source>
</evidence>
<evidence type="ECO:0000259" key="12">
    <source>
        <dbReference type="PROSITE" id="PS50929"/>
    </source>
</evidence>
<keyword evidence="2" id="KW-0813">Transport</keyword>
<evidence type="ECO:0000256" key="6">
    <source>
        <dbReference type="ARBA" id="ARBA00022840"/>
    </source>
</evidence>
<dbReference type="PANTHER" id="PTHR45136">
    <property type="entry name" value="ABC TRANSPORTER DOMAIN-CONTAINING PROTEIN"/>
    <property type="match status" value="1"/>
</dbReference>
<keyword evidence="3 10" id="KW-0812">Transmembrane</keyword>
<evidence type="ECO:0000256" key="9">
    <source>
        <dbReference type="ARBA" id="ARBA00023180"/>
    </source>
</evidence>
<dbReference type="InterPro" id="IPR003593">
    <property type="entry name" value="AAA+_ATPase"/>
</dbReference>